<name>A0A8S0VUT2_CYCAE</name>
<sequence>MPNTSFAALFQFAHIALAQAHVLPPTPPPSKNSSTASSIVFQTFSHSSDDDSNNNIQIEVSSLRINYKELEPQATFIQFEISQLACNRFCMPPTSCSHRPTNYMKLLLAVKWVSPYTFTLTDFDIILHLKILYVDCLDIHHLEEPGCYYGTAGTYNLNTSSFYWKKKPIIC</sequence>
<reference evidence="2 3" key="1">
    <citation type="submission" date="2020-01" db="EMBL/GenBank/DDBJ databases">
        <authorList>
            <person name="Gupta K D."/>
        </authorList>
    </citation>
    <scope>NUCLEOTIDE SEQUENCE [LARGE SCALE GENOMIC DNA]</scope>
</reference>
<comment type="caution">
    <text evidence="2">The sequence shown here is derived from an EMBL/GenBank/DDBJ whole genome shotgun (WGS) entry which is preliminary data.</text>
</comment>
<dbReference type="AlphaFoldDB" id="A0A8S0VUT2"/>
<proteinExistence type="predicted"/>
<organism evidence="2 3">
    <name type="scientific">Cyclocybe aegerita</name>
    <name type="common">Black poplar mushroom</name>
    <name type="synonym">Agrocybe aegerita</name>
    <dbReference type="NCBI Taxonomy" id="1973307"/>
    <lineage>
        <taxon>Eukaryota</taxon>
        <taxon>Fungi</taxon>
        <taxon>Dikarya</taxon>
        <taxon>Basidiomycota</taxon>
        <taxon>Agaricomycotina</taxon>
        <taxon>Agaricomycetes</taxon>
        <taxon>Agaricomycetidae</taxon>
        <taxon>Agaricales</taxon>
        <taxon>Agaricineae</taxon>
        <taxon>Bolbitiaceae</taxon>
        <taxon>Cyclocybe</taxon>
    </lineage>
</organism>
<dbReference type="Proteomes" id="UP000467700">
    <property type="component" value="Unassembled WGS sequence"/>
</dbReference>
<gene>
    <name evidence="2" type="ORF">AAE3_LOCUS13086</name>
</gene>
<evidence type="ECO:0000256" key="1">
    <source>
        <dbReference type="SAM" id="SignalP"/>
    </source>
</evidence>
<accession>A0A8S0VUT2</accession>
<keyword evidence="1" id="KW-0732">Signal</keyword>
<evidence type="ECO:0000313" key="2">
    <source>
        <dbReference type="EMBL" id="CAA7270839.1"/>
    </source>
</evidence>
<evidence type="ECO:0000313" key="3">
    <source>
        <dbReference type="Proteomes" id="UP000467700"/>
    </source>
</evidence>
<feature type="chain" id="PRO_5035786575" evidence="1">
    <location>
        <begin position="21"/>
        <end position="171"/>
    </location>
</feature>
<keyword evidence="3" id="KW-1185">Reference proteome</keyword>
<dbReference type="EMBL" id="CACVBS010000098">
    <property type="protein sequence ID" value="CAA7270839.1"/>
    <property type="molecule type" value="Genomic_DNA"/>
</dbReference>
<feature type="signal peptide" evidence="1">
    <location>
        <begin position="1"/>
        <end position="20"/>
    </location>
</feature>
<protein>
    <submittedName>
        <fullName evidence="2">Uncharacterized protein</fullName>
    </submittedName>
</protein>